<dbReference type="Proteomes" id="UP000823674">
    <property type="component" value="Chromosome A02"/>
</dbReference>
<dbReference type="Gene3D" id="3.30.590.10">
    <property type="entry name" value="Glutamine synthetase/guanido kinase, catalytic domain"/>
    <property type="match status" value="1"/>
</dbReference>
<dbReference type="EMBL" id="JADBGQ010000002">
    <property type="protein sequence ID" value="KAG5410198.1"/>
    <property type="molecule type" value="Genomic_DNA"/>
</dbReference>
<dbReference type="PANTHER" id="PTHR20852:SF93">
    <property type="entry name" value="GLUTAMINE SYNTHETASE CYTOSOLIC ISOZYME 1-1"/>
    <property type="match status" value="1"/>
</dbReference>
<dbReference type="PANTHER" id="PTHR20852">
    <property type="entry name" value="GLUTAMINE SYNTHETASE"/>
    <property type="match status" value="1"/>
</dbReference>
<evidence type="ECO:0000313" key="5">
    <source>
        <dbReference type="Proteomes" id="UP000823674"/>
    </source>
</evidence>
<sequence>MYKMRDLSHTSFALSDTETTVSLNNCILNNNERVMCSVYFYFYILIWGFYELSKQAGGSGMDMRSTAKHTDLSLVYIYTLPGPATNHQNSQKRNYDGSNTGEAPGKDSEGPYYCSVGTDKSFGRDNVDSHYKKCLYAGINTSADQWRSHAWSVGVSSPPIGWVYVLWALLCSGSTVDGAMS</sequence>
<gene>
    <name evidence="4" type="primary">A02g504510.1_BraROA</name>
    <name evidence="4" type="ORF">IGI04_006517</name>
</gene>
<reference evidence="4 5" key="1">
    <citation type="submission" date="2021-03" db="EMBL/GenBank/DDBJ databases">
        <authorList>
            <person name="King G.J."/>
            <person name="Bancroft I."/>
            <person name="Baten A."/>
            <person name="Bloomfield J."/>
            <person name="Borpatragohain P."/>
            <person name="He Z."/>
            <person name="Irish N."/>
            <person name="Irwin J."/>
            <person name="Liu K."/>
            <person name="Mauleon R.P."/>
            <person name="Moore J."/>
            <person name="Morris R."/>
            <person name="Ostergaard L."/>
            <person name="Wang B."/>
            <person name="Wells R."/>
        </authorList>
    </citation>
    <scope>NUCLEOTIDE SEQUENCE [LARGE SCALE GENOMIC DNA]</scope>
    <source>
        <strain evidence="4">R-o-18</strain>
        <tissue evidence="4">Leaf</tissue>
    </source>
</reference>
<proteinExistence type="predicted"/>
<comment type="caution">
    <text evidence="4">The sequence shown here is derived from an EMBL/GenBank/DDBJ whole genome shotgun (WGS) entry which is preliminary data.</text>
</comment>
<comment type="subcellular location">
    <subcellularLocation>
        <location evidence="1">Cytoplasm</location>
    </subcellularLocation>
</comment>
<feature type="region of interest" description="Disordered" evidence="3">
    <location>
        <begin position="85"/>
        <end position="110"/>
    </location>
</feature>
<feature type="compositionally biased region" description="Polar residues" evidence="3">
    <location>
        <begin position="85"/>
        <end position="101"/>
    </location>
</feature>
<keyword evidence="5" id="KW-1185">Reference proteome</keyword>
<evidence type="ECO:0000256" key="1">
    <source>
        <dbReference type="ARBA" id="ARBA00004496"/>
    </source>
</evidence>
<organism evidence="4 5">
    <name type="scientific">Brassica rapa subsp. trilocularis</name>
    <dbReference type="NCBI Taxonomy" id="1813537"/>
    <lineage>
        <taxon>Eukaryota</taxon>
        <taxon>Viridiplantae</taxon>
        <taxon>Streptophyta</taxon>
        <taxon>Embryophyta</taxon>
        <taxon>Tracheophyta</taxon>
        <taxon>Spermatophyta</taxon>
        <taxon>Magnoliopsida</taxon>
        <taxon>eudicotyledons</taxon>
        <taxon>Gunneridae</taxon>
        <taxon>Pentapetalae</taxon>
        <taxon>rosids</taxon>
        <taxon>malvids</taxon>
        <taxon>Brassicales</taxon>
        <taxon>Brassicaceae</taxon>
        <taxon>Brassiceae</taxon>
        <taxon>Brassica</taxon>
    </lineage>
</organism>
<protein>
    <submittedName>
        <fullName evidence="4">Uncharacterized protein</fullName>
    </submittedName>
</protein>
<evidence type="ECO:0000256" key="3">
    <source>
        <dbReference type="SAM" id="MobiDB-lite"/>
    </source>
</evidence>
<evidence type="ECO:0000313" key="4">
    <source>
        <dbReference type="EMBL" id="KAG5410198.1"/>
    </source>
</evidence>
<evidence type="ECO:0000256" key="2">
    <source>
        <dbReference type="ARBA" id="ARBA00022490"/>
    </source>
</evidence>
<keyword evidence="2" id="KW-0963">Cytoplasm</keyword>
<dbReference type="InterPro" id="IPR050292">
    <property type="entry name" value="Glutamine_Synthetase"/>
</dbReference>
<name>A0ABQ7NH57_BRACM</name>
<accession>A0ABQ7NH57</accession>